<proteinExistence type="inferred from homology"/>
<dbReference type="InterPro" id="IPR001907">
    <property type="entry name" value="ClpP"/>
</dbReference>
<evidence type="ECO:0000313" key="8">
    <source>
        <dbReference type="Proteomes" id="UP000216063"/>
    </source>
</evidence>
<comment type="caution">
    <text evidence="7">The sequence shown here is derived from an EMBL/GenBank/DDBJ whole genome shotgun (WGS) entry which is preliminary data.</text>
</comment>
<dbReference type="InterPro" id="IPR029045">
    <property type="entry name" value="ClpP/crotonase-like_dom_sf"/>
</dbReference>
<dbReference type="GO" id="GO:0004252">
    <property type="term" value="F:serine-type endopeptidase activity"/>
    <property type="evidence" value="ECO:0007669"/>
    <property type="project" value="InterPro"/>
</dbReference>
<keyword evidence="2" id="KW-0963">Cytoplasm</keyword>
<dbReference type="Proteomes" id="UP000216063">
    <property type="component" value="Unassembled WGS sequence"/>
</dbReference>
<gene>
    <name evidence="7" type="ORF">CG716_05130</name>
</gene>
<dbReference type="PANTHER" id="PTHR10381">
    <property type="entry name" value="ATP-DEPENDENT CLP PROTEASE PROTEOLYTIC SUBUNIT"/>
    <property type="match status" value="1"/>
</dbReference>
<dbReference type="Gene3D" id="3.90.226.10">
    <property type="entry name" value="2-enoyl-CoA Hydratase, Chain A, domain 1"/>
    <property type="match status" value="1"/>
</dbReference>
<dbReference type="Pfam" id="PF00574">
    <property type="entry name" value="CLP_protease"/>
    <property type="match status" value="1"/>
</dbReference>
<accession>A0A255DQL9</accession>
<name>A0A255DQL9_9MYCO</name>
<reference evidence="7 8" key="1">
    <citation type="submission" date="2017-07" db="EMBL/GenBank/DDBJ databases">
        <title>The new phylogeny of genus Mycobacterium.</title>
        <authorList>
            <person name="Tortoli E."/>
            <person name="Trovato A."/>
            <person name="Cirillo D.M."/>
        </authorList>
    </citation>
    <scope>NUCLEOTIDE SEQUENCE [LARGE SCALE GENOMIC DNA]</scope>
    <source>
        <strain evidence="7 8">ATCC 33027</strain>
    </source>
</reference>
<dbReference type="InterPro" id="IPR023562">
    <property type="entry name" value="ClpP/TepA"/>
</dbReference>
<dbReference type="SUPFAM" id="SSF52096">
    <property type="entry name" value="ClpP/crotonase"/>
    <property type="match status" value="1"/>
</dbReference>
<evidence type="ECO:0000256" key="5">
    <source>
        <dbReference type="ARBA" id="ARBA00022825"/>
    </source>
</evidence>
<dbReference type="PANTHER" id="PTHR10381:SF70">
    <property type="entry name" value="ATP-DEPENDENT CLP PROTEASE PROTEOLYTIC SUBUNIT"/>
    <property type="match status" value="1"/>
</dbReference>
<dbReference type="PRINTS" id="PR00127">
    <property type="entry name" value="CLPPROTEASEP"/>
</dbReference>
<evidence type="ECO:0000256" key="6">
    <source>
        <dbReference type="RuleBase" id="RU003567"/>
    </source>
</evidence>
<keyword evidence="8" id="KW-1185">Reference proteome</keyword>
<keyword evidence="4" id="KW-0378">Hydrolase</keyword>
<evidence type="ECO:0000256" key="3">
    <source>
        <dbReference type="ARBA" id="ARBA00022670"/>
    </source>
</evidence>
<dbReference type="OrthoDB" id="9806592at2"/>
<dbReference type="RefSeq" id="WP_094477098.1">
    <property type="nucleotide sequence ID" value="NZ_NOZR01000003.1"/>
</dbReference>
<evidence type="ECO:0000313" key="7">
    <source>
        <dbReference type="EMBL" id="OYN81739.1"/>
    </source>
</evidence>
<evidence type="ECO:0000256" key="4">
    <source>
        <dbReference type="ARBA" id="ARBA00022801"/>
    </source>
</evidence>
<dbReference type="GO" id="GO:0051117">
    <property type="term" value="F:ATPase binding"/>
    <property type="evidence" value="ECO:0007669"/>
    <property type="project" value="TreeGrafter"/>
</dbReference>
<organism evidence="7 8">
    <name type="scientific">Mycolicibacterium sphagni</name>
    <dbReference type="NCBI Taxonomy" id="1786"/>
    <lineage>
        <taxon>Bacteria</taxon>
        <taxon>Bacillati</taxon>
        <taxon>Actinomycetota</taxon>
        <taxon>Actinomycetes</taxon>
        <taxon>Mycobacteriales</taxon>
        <taxon>Mycobacteriaceae</taxon>
        <taxon>Mycolicibacterium</taxon>
    </lineage>
</organism>
<keyword evidence="5" id="KW-0720">Serine protease</keyword>
<protein>
    <recommendedName>
        <fullName evidence="6">ATP-dependent Clp protease proteolytic subunit</fullName>
    </recommendedName>
</protein>
<dbReference type="GO" id="GO:0004176">
    <property type="term" value="F:ATP-dependent peptidase activity"/>
    <property type="evidence" value="ECO:0007669"/>
    <property type="project" value="InterPro"/>
</dbReference>
<keyword evidence="3" id="KW-0645">Protease</keyword>
<dbReference type="GO" id="GO:0009368">
    <property type="term" value="C:endopeptidase Clp complex"/>
    <property type="evidence" value="ECO:0007669"/>
    <property type="project" value="TreeGrafter"/>
</dbReference>
<sequence>MTLTTEEFREAYRAEKLGQLRAERELAELRTAQALREERHFNATDDMVRQHYFIGAVDSAHVSACAQHLAFWDRIDPTCDMNVEIHSGGGSCLAGLNLFDTLTRYSLRGGGKHKLTITVRGLAASMATVLVQAADERVIGPESFFMVHELSGQTAGKIGELEDTMAYYRKMNTRIGEIYVERSNGKCTPEQFTKLWTRQDVWLNAQEAFGFGFVDRIEGA</sequence>
<comment type="similarity">
    <text evidence="1 6">Belongs to the peptidase S14 family.</text>
</comment>
<dbReference type="GO" id="GO:0006515">
    <property type="term" value="P:protein quality control for misfolded or incompletely synthesized proteins"/>
    <property type="evidence" value="ECO:0007669"/>
    <property type="project" value="TreeGrafter"/>
</dbReference>
<dbReference type="AlphaFoldDB" id="A0A255DQL9"/>
<evidence type="ECO:0000256" key="1">
    <source>
        <dbReference type="ARBA" id="ARBA00007039"/>
    </source>
</evidence>
<dbReference type="EMBL" id="NOZR01000003">
    <property type="protein sequence ID" value="OYN81739.1"/>
    <property type="molecule type" value="Genomic_DNA"/>
</dbReference>
<evidence type="ECO:0000256" key="2">
    <source>
        <dbReference type="ARBA" id="ARBA00022490"/>
    </source>
</evidence>